<keyword evidence="1" id="KW-0902">Two-component regulatory system</keyword>
<reference evidence="7" key="1">
    <citation type="journal article" date="2019" name="Int. J. Syst. Evol. Microbiol.">
        <title>The Global Catalogue of Microorganisms (GCM) 10K type strain sequencing project: providing services to taxonomists for standard genome sequencing and annotation.</title>
        <authorList>
            <consortium name="The Broad Institute Genomics Platform"/>
            <consortium name="The Broad Institute Genome Sequencing Center for Infectious Disease"/>
            <person name="Wu L."/>
            <person name="Ma J."/>
        </authorList>
    </citation>
    <scope>NUCLEOTIDE SEQUENCE [LARGE SCALE GENOMIC DNA]</scope>
    <source>
        <strain evidence="7">CCUG 61697</strain>
    </source>
</reference>
<keyword evidence="3" id="KW-0175">Coiled coil</keyword>
<comment type="caution">
    <text evidence="6">The sequence shown here is derived from an EMBL/GenBank/DDBJ whole genome shotgun (WGS) entry which is preliminary data.</text>
</comment>
<keyword evidence="7" id="KW-1185">Reference proteome</keyword>
<gene>
    <name evidence="6" type="ORF">ACFQ2F_11175</name>
</gene>
<dbReference type="InterPro" id="IPR008207">
    <property type="entry name" value="Sig_transdc_His_kin_Hpt_dom"/>
</dbReference>
<dbReference type="Pfam" id="PF01627">
    <property type="entry name" value="Hpt"/>
    <property type="match status" value="1"/>
</dbReference>
<evidence type="ECO:0000256" key="1">
    <source>
        <dbReference type="ARBA" id="ARBA00023012"/>
    </source>
</evidence>
<organism evidence="6 7">
    <name type="scientific">Methyloligella solikamskensis</name>
    <dbReference type="NCBI Taxonomy" id="1177756"/>
    <lineage>
        <taxon>Bacteria</taxon>
        <taxon>Pseudomonadati</taxon>
        <taxon>Pseudomonadota</taxon>
        <taxon>Alphaproteobacteria</taxon>
        <taxon>Hyphomicrobiales</taxon>
        <taxon>Hyphomicrobiaceae</taxon>
        <taxon>Methyloligella</taxon>
    </lineage>
</organism>
<keyword evidence="2" id="KW-0597">Phosphoprotein</keyword>
<dbReference type="EMBL" id="JBHTJO010000001">
    <property type="protein sequence ID" value="MFD0987657.1"/>
    <property type="molecule type" value="Genomic_DNA"/>
</dbReference>
<name>A0ABW3JBC6_9HYPH</name>
<feature type="domain" description="HPt" evidence="5">
    <location>
        <begin position="32"/>
        <end position="126"/>
    </location>
</feature>
<evidence type="ECO:0000256" key="2">
    <source>
        <dbReference type="PROSITE-ProRule" id="PRU00110"/>
    </source>
</evidence>
<feature type="modified residue" description="Phosphohistidine" evidence="2">
    <location>
        <position position="72"/>
    </location>
</feature>
<dbReference type="InterPro" id="IPR036641">
    <property type="entry name" value="HPT_dom_sf"/>
</dbReference>
<evidence type="ECO:0000313" key="6">
    <source>
        <dbReference type="EMBL" id="MFD0987657.1"/>
    </source>
</evidence>
<dbReference type="SUPFAM" id="SSF47226">
    <property type="entry name" value="Histidine-containing phosphotransfer domain, HPT domain"/>
    <property type="match status" value="1"/>
</dbReference>
<evidence type="ECO:0000259" key="5">
    <source>
        <dbReference type="PROSITE" id="PS50894"/>
    </source>
</evidence>
<feature type="coiled-coil region" evidence="3">
    <location>
        <begin position="102"/>
        <end position="129"/>
    </location>
</feature>
<proteinExistence type="predicted"/>
<dbReference type="RefSeq" id="WP_379089855.1">
    <property type="nucleotide sequence ID" value="NZ_JBHTJO010000001.1"/>
</dbReference>
<dbReference type="Proteomes" id="UP001597102">
    <property type="component" value="Unassembled WGS sequence"/>
</dbReference>
<dbReference type="PROSITE" id="PS50894">
    <property type="entry name" value="HPT"/>
    <property type="match status" value="1"/>
</dbReference>
<dbReference type="Gene3D" id="1.20.120.160">
    <property type="entry name" value="HPT domain"/>
    <property type="match status" value="1"/>
</dbReference>
<evidence type="ECO:0000256" key="3">
    <source>
        <dbReference type="SAM" id="Coils"/>
    </source>
</evidence>
<sequence length="130" mass="14099">MSAAPDPSEKPEKLSTEPGKTAALDRAHLARYTAGDAELEKELLTLFADQSGVYMERMRGAETEKAWRDAAHSLKGSAKAVGAFDVAHAAEAAETSPAECTFEERKRLLATLEAALADAKEQIRALQRER</sequence>
<feature type="region of interest" description="Disordered" evidence="4">
    <location>
        <begin position="1"/>
        <end position="22"/>
    </location>
</feature>
<protein>
    <submittedName>
        <fullName evidence="6">Hpt domain-containing protein</fullName>
    </submittedName>
</protein>
<evidence type="ECO:0000313" key="7">
    <source>
        <dbReference type="Proteomes" id="UP001597102"/>
    </source>
</evidence>
<accession>A0ABW3JBC6</accession>
<evidence type="ECO:0000256" key="4">
    <source>
        <dbReference type="SAM" id="MobiDB-lite"/>
    </source>
</evidence>